<proteinExistence type="predicted"/>
<name>A0A9X2HSI5_9SPHN</name>
<keyword evidence="2" id="KW-1185">Reference proteome</keyword>
<dbReference type="Gene3D" id="3.10.450.50">
    <property type="match status" value="1"/>
</dbReference>
<dbReference type="Pfam" id="PF02810">
    <property type="entry name" value="SEC-C"/>
    <property type="match status" value="1"/>
</dbReference>
<dbReference type="InterPro" id="IPR004027">
    <property type="entry name" value="SEC_C_motif"/>
</dbReference>
<gene>
    <name evidence="1" type="ORF">M9979_12720</name>
</gene>
<sequence>MRQLPSRLRRLDDALAALPLDEPMLLTELDGFLTGIVVGPEPIVPAEWMQSVWGSDDSDAPPFDEPEDVRWFADAVMAQHDAIARDLGRGKPQPVFDIDERNGDVLWEAWIDGFAAAMELRPDAWAAVVDGADVEAADAAVRMMTLIAVAEDDGTLDSMQIDALQDGAPSDIAAAIVQLHAARQRRGGAVPEPVGTERVSKIGRNDPCRCGSGKKFKRCCG</sequence>
<evidence type="ECO:0000313" key="1">
    <source>
        <dbReference type="EMBL" id="MCP3735737.1"/>
    </source>
</evidence>
<dbReference type="InterPro" id="IPR036255">
    <property type="entry name" value="YgfB-like_sf"/>
</dbReference>
<dbReference type="SUPFAM" id="SSF103642">
    <property type="entry name" value="Sec-C motif"/>
    <property type="match status" value="1"/>
</dbReference>
<dbReference type="EMBL" id="JAMLDY010000015">
    <property type="protein sequence ID" value="MCP3735737.1"/>
    <property type="molecule type" value="Genomic_DNA"/>
</dbReference>
<dbReference type="NCBIfam" id="TIGR02292">
    <property type="entry name" value="ygfB_yecA"/>
    <property type="match status" value="1"/>
</dbReference>
<dbReference type="Proteomes" id="UP001139486">
    <property type="component" value="Unassembled WGS sequence"/>
</dbReference>
<comment type="caution">
    <text evidence="1">The sequence shown here is derived from an EMBL/GenBank/DDBJ whole genome shotgun (WGS) entry which is preliminary data.</text>
</comment>
<accession>A0A9X2HSI5</accession>
<dbReference type="Pfam" id="PF03695">
    <property type="entry name" value="UPF0149"/>
    <property type="match status" value="1"/>
</dbReference>
<dbReference type="SUPFAM" id="SSF101327">
    <property type="entry name" value="YgfB-like"/>
    <property type="match status" value="1"/>
</dbReference>
<dbReference type="AlphaFoldDB" id="A0A9X2HSI5"/>
<organism evidence="1 2">
    <name type="scientific">Sphingomonas liriopis</name>
    <dbReference type="NCBI Taxonomy" id="2949094"/>
    <lineage>
        <taxon>Bacteria</taxon>
        <taxon>Pseudomonadati</taxon>
        <taxon>Pseudomonadota</taxon>
        <taxon>Alphaproteobacteria</taxon>
        <taxon>Sphingomonadales</taxon>
        <taxon>Sphingomonadaceae</taxon>
        <taxon>Sphingomonas</taxon>
    </lineage>
</organism>
<protein>
    <submittedName>
        <fullName evidence="1">UPF0149 family protein</fullName>
    </submittedName>
</protein>
<dbReference type="InterPro" id="IPR011978">
    <property type="entry name" value="YgfB-like"/>
</dbReference>
<dbReference type="RefSeq" id="WP_254289737.1">
    <property type="nucleotide sequence ID" value="NZ_JAMLDY010000015.1"/>
</dbReference>
<reference evidence="1" key="1">
    <citation type="submission" date="2022-05" db="EMBL/GenBank/DDBJ databases">
        <title>Sphingomonas sp. strain RP10 Genome sequencing and assembly.</title>
        <authorList>
            <person name="Kim I."/>
        </authorList>
    </citation>
    <scope>NUCLEOTIDE SEQUENCE</scope>
    <source>
        <strain evidence="1">RP10</strain>
    </source>
</reference>
<evidence type="ECO:0000313" key="2">
    <source>
        <dbReference type="Proteomes" id="UP001139486"/>
    </source>
</evidence>